<dbReference type="InterPro" id="IPR000488">
    <property type="entry name" value="Death_dom"/>
</dbReference>
<dbReference type="KEGG" id="hai:109390108"/>
<comment type="function">
    <text evidence="8">Adapter molecule for TNFRSF1A/TNFR1 that specifically associates with the cytoplasmic domain of activated TNFRSF1A/TNFR1 mediating its interaction with FADD. Overexpression of TRADD leads to two major TNF-induced responses, apoptosis and activation of NF-kappa-B. The nuclear form acts as a tumor suppressor by preventing ubiquitination and degradation of isoform p19ARF/ARF of CDKN2A by TRIP12: acts by interacting with TRIP12, leading to disrupt interaction between TRIP12 and isoform p19ARF/ARF of CDKN2A.</text>
</comment>
<dbReference type="InterPro" id="IPR036729">
    <property type="entry name" value="TRADD_N_sf"/>
</dbReference>
<feature type="domain" description="Death" evidence="10">
    <location>
        <begin position="245"/>
        <end position="335"/>
    </location>
</feature>
<keyword evidence="6" id="KW-0206">Cytoskeleton</keyword>
<evidence type="ECO:0000313" key="12">
    <source>
        <dbReference type="RefSeq" id="XP_019511720.1"/>
    </source>
</evidence>
<dbReference type="Pfam" id="PF00531">
    <property type="entry name" value="Death"/>
    <property type="match status" value="1"/>
</dbReference>
<dbReference type="GO" id="GO:0005737">
    <property type="term" value="C:cytoplasm"/>
    <property type="evidence" value="ECO:0007669"/>
    <property type="project" value="UniProtKB-ARBA"/>
</dbReference>
<evidence type="ECO:0000256" key="5">
    <source>
        <dbReference type="ARBA" id="ARBA00022703"/>
    </source>
</evidence>
<dbReference type="AlphaFoldDB" id="A0A8B7SIF9"/>
<evidence type="ECO:0000256" key="9">
    <source>
        <dbReference type="ARBA" id="ARBA00080292"/>
    </source>
</evidence>
<dbReference type="InterPro" id="IPR009095">
    <property type="entry name" value="TRADD_N"/>
</dbReference>
<dbReference type="PANTHER" id="PTHR14913:SF0">
    <property type="entry name" value="TUMOR NECROSIS FACTOR RECEPTOR TYPE 1-ASSOCIATED DEATH DOMAIN PROTEIN"/>
    <property type="match status" value="1"/>
</dbReference>
<keyword evidence="5" id="KW-0053">Apoptosis</keyword>
<dbReference type="CTD" id="8717"/>
<dbReference type="SMART" id="SM00005">
    <property type="entry name" value="DEATH"/>
    <property type="match status" value="1"/>
</dbReference>
<dbReference type="PROSITE" id="PS50017">
    <property type="entry name" value="DEATH_DOMAIN"/>
    <property type="match status" value="1"/>
</dbReference>
<reference evidence="12" key="1">
    <citation type="submission" date="2025-08" db="UniProtKB">
        <authorList>
            <consortium name="RefSeq"/>
        </authorList>
    </citation>
    <scope>IDENTIFICATION</scope>
    <source>
        <tissue evidence="12">Muscle</tissue>
    </source>
</reference>
<dbReference type="GeneID" id="109390108"/>
<evidence type="ECO:0000256" key="4">
    <source>
        <dbReference type="ARBA" id="ARBA00022490"/>
    </source>
</evidence>
<dbReference type="Proteomes" id="UP000694851">
    <property type="component" value="Unplaced"/>
</dbReference>
<proteinExistence type="predicted"/>
<dbReference type="CDD" id="cd08780">
    <property type="entry name" value="Death_TRADD"/>
    <property type="match status" value="1"/>
</dbReference>
<gene>
    <name evidence="12" type="primary">TRADD</name>
</gene>
<dbReference type="FunFam" id="1.10.533.10:FF:000042">
    <property type="entry name" value="Tumor necrosis factor receptor type 1-associated DEATH domain protein"/>
    <property type="match status" value="1"/>
</dbReference>
<dbReference type="GO" id="GO:0005068">
    <property type="term" value="F:transmembrane receptor protein tyrosine kinase adaptor activity"/>
    <property type="evidence" value="ECO:0007669"/>
    <property type="project" value="TreeGrafter"/>
</dbReference>
<dbReference type="GO" id="GO:0002947">
    <property type="term" value="C:tumor necrosis factor receptor superfamily complex"/>
    <property type="evidence" value="ECO:0007669"/>
    <property type="project" value="TreeGrafter"/>
</dbReference>
<evidence type="ECO:0000256" key="1">
    <source>
        <dbReference type="ARBA" id="ARBA00004123"/>
    </source>
</evidence>
<evidence type="ECO:0000256" key="3">
    <source>
        <dbReference type="ARBA" id="ARBA00015474"/>
    </source>
</evidence>
<comment type="subcellular location">
    <subcellularLocation>
        <location evidence="2">Cytoplasm</location>
        <location evidence="2">Cytoskeleton</location>
    </subcellularLocation>
    <subcellularLocation>
        <location evidence="1">Nucleus</location>
    </subcellularLocation>
</comment>
<evidence type="ECO:0000313" key="11">
    <source>
        <dbReference type="Proteomes" id="UP000694851"/>
    </source>
</evidence>
<evidence type="ECO:0000256" key="6">
    <source>
        <dbReference type="ARBA" id="ARBA00023212"/>
    </source>
</evidence>
<keyword evidence="12" id="KW-0675">Receptor</keyword>
<dbReference type="GO" id="GO:0033209">
    <property type="term" value="P:tumor necrosis factor-mediated signaling pathway"/>
    <property type="evidence" value="ECO:0007669"/>
    <property type="project" value="UniProtKB-ARBA"/>
</dbReference>
<dbReference type="RefSeq" id="XP_019511720.1">
    <property type="nucleotide sequence ID" value="XM_019656175.1"/>
</dbReference>
<sequence length="342" mass="37845">MCTPPAGFLFSHIFQANGPCWNLHVYPGASGGKMAAGPKGLEEWVGSAYLFVESSLDKVVLSDAYAHPQQKVEVYRALRTALAESGSPDVLQMLKIHRSDPQLIVQLRFSGRQPCSRFLCAYREGALRTVLESRLAAALALRSMPLQLELRAGTELLDALLTEEERCLSFIFAQKPDRLRDEELVELEDALRNLTCGSGGQGGDVEVAPAPAQSLVPSTSEEKRPPPSGQTFLFQGHPVVNRPLSLQDQQTFARSVGLKWRKVGRSLQRGCRALRDPALDSLAYEYEREGLYEQAFQLLRRFVQAEGRRATLQRLVEALEENELTSLAEDLLGLENPDGSLP</sequence>
<dbReference type="GO" id="GO:0005856">
    <property type="term" value="C:cytoskeleton"/>
    <property type="evidence" value="ECO:0007669"/>
    <property type="project" value="UniProtKB-SubCell"/>
</dbReference>
<dbReference type="Pfam" id="PF09034">
    <property type="entry name" value="TRADD_N"/>
    <property type="match status" value="1"/>
</dbReference>
<dbReference type="SUPFAM" id="SSF55044">
    <property type="entry name" value="TRADD, N-terminal domain"/>
    <property type="match status" value="1"/>
</dbReference>
<dbReference type="SUPFAM" id="SSF47986">
    <property type="entry name" value="DEATH domain"/>
    <property type="match status" value="1"/>
</dbReference>
<dbReference type="InterPro" id="IPR011029">
    <property type="entry name" value="DEATH-like_dom_sf"/>
</dbReference>
<keyword evidence="4" id="KW-0963">Cytoplasm</keyword>
<keyword evidence="11" id="KW-1185">Reference proteome</keyword>
<dbReference type="GO" id="GO:0043123">
    <property type="term" value="P:positive regulation of canonical NF-kappaB signal transduction"/>
    <property type="evidence" value="ECO:0007669"/>
    <property type="project" value="InterPro"/>
</dbReference>
<dbReference type="OrthoDB" id="9903238at2759"/>
<dbReference type="PANTHER" id="PTHR14913">
    <property type="entry name" value="TUMOR NECROSIS FACTOR RECEPTOR TYPE 1-ASSOCIATED DEATH DOMAIN PROTEIN"/>
    <property type="match status" value="1"/>
</dbReference>
<name>A0A8B7SIF9_HIPAR</name>
<evidence type="ECO:0000256" key="2">
    <source>
        <dbReference type="ARBA" id="ARBA00004245"/>
    </source>
</evidence>
<evidence type="ECO:0000256" key="8">
    <source>
        <dbReference type="ARBA" id="ARBA00057064"/>
    </source>
</evidence>
<evidence type="ECO:0000256" key="7">
    <source>
        <dbReference type="ARBA" id="ARBA00023242"/>
    </source>
</evidence>
<keyword evidence="7" id="KW-0539">Nucleus</keyword>
<dbReference type="GO" id="GO:0005634">
    <property type="term" value="C:nucleus"/>
    <property type="evidence" value="ECO:0007669"/>
    <property type="project" value="UniProtKB-SubCell"/>
</dbReference>
<dbReference type="Gene3D" id="1.10.533.10">
    <property type="entry name" value="Death Domain, Fas"/>
    <property type="match status" value="1"/>
</dbReference>
<protein>
    <recommendedName>
        <fullName evidence="3">Tumor necrosis factor receptor type 1-associated DEATH domain protein</fullName>
    </recommendedName>
    <alternativeName>
        <fullName evidence="9">TNFRSF1A-associated via death domain</fullName>
    </alternativeName>
</protein>
<organism evidence="11 12">
    <name type="scientific">Hipposideros armiger</name>
    <name type="common">Great Himalayan leaf-nosed bat</name>
    <dbReference type="NCBI Taxonomy" id="186990"/>
    <lineage>
        <taxon>Eukaryota</taxon>
        <taxon>Metazoa</taxon>
        <taxon>Chordata</taxon>
        <taxon>Craniata</taxon>
        <taxon>Vertebrata</taxon>
        <taxon>Euteleostomi</taxon>
        <taxon>Mammalia</taxon>
        <taxon>Eutheria</taxon>
        <taxon>Laurasiatheria</taxon>
        <taxon>Chiroptera</taxon>
        <taxon>Yinpterochiroptera</taxon>
        <taxon>Rhinolophoidea</taxon>
        <taxon>Hipposideridae</taxon>
        <taxon>Hipposideros</taxon>
    </lineage>
</organism>
<accession>A0A8B7SIF9</accession>
<evidence type="ECO:0000259" key="10">
    <source>
        <dbReference type="PROSITE" id="PS50017"/>
    </source>
</evidence>
<dbReference type="InterPro" id="IPR035712">
    <property type="entry name" value="TRADD"/>
</dbReference>
<dbReference type="Gene3D" id="3.30.70.680">
    <property type="entry name" value="TRADD, N-terminal domain"/>
    <property type="match status" value="1"/>
</dbReference>
<dbReference type="GO" id="GO:0008625">
    <property type="term" value="P:extrinsic apoptotic signaling pathway via death domain receptors"/>
    <property type="evidence" value="ECO:0007669"/>
    <property type="project" value="UniProtKB-ARBA"/>
</dbReference>